<proteinExistence type="predicted"/>
<dbReference type="Gene3D" id="3.30.160.60">
    <property type="entry name" value="Classic Zinc Finger"/>
    <property type="match status" value="1"/>
</dbReference>
<evidence type="ECO:0000313" key="3">
    <source>
        <dbReference type="EMBL" id="KAF0760162.1"/>
    </source>
</evidence>
<dbReference type="GO" id="GO:0008270">
    <property type="term" value="F:zinc ion binding"/>
    <property type="evidence" value="ECO:0007669"/>
    <property type="project" value="UniProtKB-KW"/>
</dbReference>
<dbReference type="InterPro" id="IPR013087">
    <property type="entry name" value="Znf_C2H2_type"/>
</dbReference>
<gene>
    <name evidence="3" type="ORF">FWK35_00010617</name>
</gene>
<evidence type="ECO:0000259" key="2">
    <source>
        <dbReference type="PROSITE" id="PS50157"/>
    </source>
</evidence>
<dbReference type="Proteomes" id="UP000478052">
    <property type="component" value="Unassembled WGS sequence"/>
</dbReference>
<dbReference type="SMART" id="SM00355">
    <property type="entry name" value="ZnF_C2H2"/>
    <property type="match status" value="1"/>
</dbReference>
<reference evidence="3 4" key="1">
    <citation type="submission" date="2019-08" db="EMBL/GenBank/DDBJ databases">
        <title>Whole genome of Aphis craccivora.</title>
        <authorList>
            <person name="Voronova N.V."/>
            <person name="Shulinski R.S."/>
            <person name="Bandarenka Y.V."/>
            <person name="Zhorov D.G."/>
            <person name="Warner D."/>
        </authorList>
    </citation>
    <scope>NUCLEOTIDE SEQUENCE [LARGE SCALE GENOMIC DNA]</scope>
    <source>
        <strain evidence="3">180601</strain>
        <tissue evidence="3">Whole Body</tissue>
    </source>
</reference>
<organism evidence="3 4">
    <name type="scientific">Aphis craccivora</name>
    <name type="common">Cowpea aphid</name>
    <dbReference type="NCBI Taxonomy" id="307492"/>
    <lineage>
        <taxon>Eukaryota</taxon>
        <taxon>Metazoa</taxon>
        <taxon>Ecdysozoa</taxon>
        <taxon>Arthropoda</taxon>
        <taxon>Hexapoda</taxon>
        <taxon>Insecta</taxon>
        <taxon>Pterygota</taxon>
        <taxon>Neoptera</taxon>
        <taxon>Paraneoptera</taxon>
        <taxon>Hemiptera</taxon>
        <taxon>Sternorrhyncha</taxon>
        <taxon>Aphidomorpha</taxon>
        <taxon>Aphidoidea</taxon>
        <taxon>Aphididae</taxon>
        <taxon>Aphidini</taxon>
        <taxon>Aphis</taxon>
        <taxon>Aphis</taxon>
    </lineage>
</organism>
<dbReference type="Pfam" id="PF00096">
    <property type="entry name" value="zf-C2H2"/>
    <property type="match status" value="1"/>
</dbReference>
<dbReference type="EMBL" id="VUJU01002769">
    <property type="protein sequence ID" value="KAF0760162.1"/>
    <property type="molecule type" value="Genomic_DNA"/>
</dbReference>
<comment type="caution">
    <text evidence="3">The sequence shown here is derived from an EMBL/GenBank/DDBJ whole genome shotgun (WGS) entry which is preliminary data.</text>
</comment>
<keyword evidence="1" id="KW-0862">Zinc</keyword>
<evidence type="ECO:0000256" key="1">
    <source>
        <dbReference type="PROSITE-ProRule" id="PRU00042"/>
    </source>
</evidence>
<keyword evidence="1" id="KW-0479">Metal-binding</keyword>
<name>A0A6G0YRM0_APHCR</name>
<keyword evidence="4" id="KW-1185">Reference proteome</keyword>
<keyword evidence="1" id="KW-0863">Zinc-finger</keyword>
<dbReference type="PROSITE" id="PS50157">
    <property type="entry name" value="ZINC_FINGER_C2H2_2"/>
    <property type="match status" value="1"/>
</dbReference>
<dbReference type="AlphaFoldDB" id="A0A6G0YRM0"/>
<sequence>MSRCARLDGLRVYPKKHAGVCYPCTICLKTFNDQSNLNKHLKNVHGIINVAAHRQPAADESVIRYAPPVISPQIQIAPQIFVPDVPADGSTMISEDDIFMLAMDAYEMQDADTAARAKKVRMDMVKTIGFNEIKSSTNRKIVWYYAKNISNILLYHEFLRSLMPEMIELEPAIQNSGGRNFS</sequence>
<protein>
    <recommendedName>
        <fullName evidence="2">C2H2-type domain-containing protein</fullName>
    </recommendedName>
</protein>
<accession>A0A6G0YRM0</accession>
<feature type="domain" description="C2H2-type" evidence="2">
    <location>
        <begin position="22"/>
        <end position="45"/>
    </location>
</feature>
<evidence type="ECO:0000313" key="4">
    <source>
        <dbReference type="Proteomes" id="UP000478052"/>
    </source>
</evidence>
<dbReference type="OrthoDB" id="6623541at2759"/>
<dbReference type="PROSITE" id="PS00028">
    <property type="entry name" value="ZINC_FINGER_C2H2_1"/>
    <property type="match status" value="1"/>
</dbReference>